<comment type="caution">
    <text evidence="2">The sequence shown here is derived from an EMBL/GenBank/DDBJ whole genome shotgun (WGS) entry which is preliminary data.</text>
</comment>
<dbReference type="NCBIfam" id="NF047509">
    <property type="entry name" value="Rv3131_FMN_oxido"/>
    <property type="match status" value="1"/>
</dbReference>
<dbReference type="OrthoDB" id="8156917at2"/>
<organism evidence="2 3">
    <name type="scientific">Streptomyces regalis</name>
    <dbReference type="NCBI Taxonomy" id="68262"/>
    <lineage>
        <taxon>Bacteria</taxon>
        <taxon>Bacillati</taxon>
        <taxon>Actinomycetota</taxon>
        <taxon>Actinomycetes</taxon>
        <taxon>Kitasatosporales</taxon>
        <taxon>Streptomycetaceae</taxon>
        <taxon>Streptomyces</taxon>
    </lineage>
</organism>
<proteinExistence type="predicted"/>
<dbReference type="AlphaFoldDB" id="A0A101J6J4"/>
<gene>
    <name evidence="2" type="ORF">ADL12_45570</name>
</gene>
<dbReference type="InterPro" id="IPR000415">
    <property type="entry name" value="Nitroreductase-like"/>
</dbReference>
<dbReference type="InterPro" id="IPR050627">
    <property type="entry name" value="Nitroreductase/BluB"/>
</dbReference>
<reference evidence="3" key="1">
    <citation type="submission" date="2015-10" db="EMBL/GenBank/DDBJ databases">
        <authorList>
            <person name="Ju K.-S."/>
            <person name="Doroghazi J.R."/>
            <person name="Metcalf W.W."/>
        </authorList>
    </citation>
    <scope>NUCLEOTIDE SEQUENCE [LARGE SCALE GENOMIC DNA]</scope>
    <source>
        <strain evidence="3">NRRL 3151</strain>
    </source>
</reference>
<evidence type="ECO:0000313" key="2">
    <source>
        <dbReference type="EMBL" id="KUL21108.1"/>
    </source>
</evidence>
<evidence type="ECO:0000313" key="3">
    <source>
        <dbReference type="Proteomes" id="UP000053923"/>
    </source>
</evidence>
<accession>A0A101J6J4</accession>
<dbReference type="Proteomes" id="UP000053923">
    <property type="component" value="Unassembled WGS sequence"/>
</dbReference>
<protein>
    <submittedName>
        <fullName evidence="2">Nitroreductase</fullName>
    </submittedName>
</protein>
<dbReference type="GO" id="GO:0016491">
    <property type="term" value="F:oxidoreductase activity"/>
    <property type="evidence" value="ECO:0007669"/>
    <property type="project" value="InterPro"/>
</dbReference>
<keyword evidence="3" id="KW-1185">Reference proteome</keyword>
<dbReference type="PANTHER" id="PTHR23026:SF123">
    <property type="entry name" value="NAD(P)H NITROREDUCTASE RV3131-RELATED"/>
    <property type="match status" value="1"/>
</dbReference>
<name>A0A101J6J4_9ACTN</name>
<dbReference type="PANTHER" id="PTHR23026">
    <property type="entry name" value="NADPH NITROREDUCTASE"/>
    <property type="match status" value="1"/>
</dbReference>
<dbReference type="SUPFAM" id="SSF55469">
    <property type="entry name" value="FMN-dependent nitroreductase-like"/>
    <property type="match status" value="2"/>
</dbReference>
<feature type="region of interest" description="Disordered" evidence="1">
    <location>
        <begin position="207"/>
        <end position="227"/>
    </location>
</feature>
<sequence>MPAQPLDTKTVTALVSDASAAPSMHNAQPWKFRFLRADRTFHVRSDPERTMPHADPTNRALHIGCGAALFNLRVAAAHAGWEPTTRLLPDPADPELLATVELAEPVRPETDLATLHPAIHRRHTSRHPFSEEDIPQAIQDTLSGAALREGARLLFPAEWHAESVLDLVHDAEGRDSLDPSQFQDIVRWTRIGADITATPADGIPDYAFGPRKRGGKAPVRDFAGRRPMPGREVATFESKPQLALLGTTGDRPEDWLTAGQALERVLLEATLDGLATSLTSHALEWPELRWAVRDPQSAMGFVQMVLRLGYGEQGVATPRRPVGDVLEIEP</sequence>
<dbReference type="Gene3D" id="3.40.109.10">
    <property type="entry name" value="NADH Oxidase"/>
    <property type="match status" value="1"/>
</dbReference>
<dbReference type="EMBL" id="LLZG01000411">
    <property type="protein sequence ID" value="KUL21108.1"/>
    <property type="molecule type" value="Genomic_DNA"/>
</dbReference>
<dbReference type="RefSeq" id="WP_062714661.1">
    <property type="nucleotide sequence ID" value="NZ_LLZG01000411.1"/>
</dbReference>
<evidence type="ECO:0000256" key="1">
    <source>
        <dbReference type="SAM" id="MobiDB-lite"/>
    </source>
</evidence>